<dbReference type="OrthoDB" id="7810870at2"/>
<protein>
    <recommendedName>
        <fullName evidence="3">DUF707 domain-containing protein</fullName>
    </recommendedName>
</protein>
<proteinExistence type="predicted"/>
<name>A0A1C3VQB2_9HYPH</name>
<reference evidence="1 2" key="1">
    <citation type="submission" date="2016-08" db="EMBL/GenBank/DDBJ databases">
        <authorList>
            <person name="Seilhamer J.J."/>
        </authorList>
    </citation>
    <scope>NUCLEOTIDE SEQUENCE [LARGE SCALE GENOMIC DNA]</scope>
    <source>
        <strain evidence="1 2">P1-7</strain>
    </source>
</reference>
<dbReference type="Proteomes" id="UP000199205">
    <property type="component" value="Unassembled WGS sequence"/>
</dbReference>
<dbReference type="AlphaFoldDB" id="A0A1C3VQB2"/>
<gene>
    <name evidence="1" type="ORF">GA0061101_10638</name>
</gene>
<dbReference type="RefSeq" id="WP_092573914.1">
    <property type="nucleotide sequence ID" value="NZ_FMAF01000006.1"/>
</dbReference>
<dbReference type="EMBL" id="FMAF01000006">
    <property type="protein sequence ID" value="SCB29962.1"/>
    <property type="molecule type" value="Genomic_DNA"/>
</dbReference>
<accession>A0A1C3VQB2</accession>
<organism evidence="1 2">
    <name type="scientific">Rhizobium lusitanum</name>
    <dbReference type="NCBI Taxonomy" id="293958"/>
    <lineage>
        <taxon>Bacteria</taxon>
        <taxon>Pseudomonadati</taxon>
        <taxon>Pseudomonadota</taxon>
        <taxon>Alphaproteobacteria</taxon>
        <taxon>Hyphomicrobiales</taxon>
        <taxon>Rhizobiaceae</taxon>
        <taxon>Rhizobium/Agrobacterium group</taxon>
        <taxon>Rhizobium</taxon>
    </lineage>
</organism>
<evidence type="ECO:0008006" key="3">
    <source>
        <dbReference type="Google" id="ProtNLM"/>
    </source>
</evidence>
<evidence type="ECO:0000313" key="2">
    <source>
        <dbReference type="Proteomes" id="UP000199205"/>
    </source>
</evidence>
<sequence>MSSAANSLHTSEYAARPANQTRWSDAPPLTQDMLSGTFWSFGDVNRGMFSSFLVLAPDGLIGNYFEPDVDFWHVMGGRLCLIDRDGLPSVIFDSAHIEGDNLMALAGRGVIGGVDATYLMVPVDHPPHPLFPTPADVERRATFRAQPQQGIRRPNLVVVPANSKSLHPRWFEKIDEATRNWDLCIGYYGAEEPEVSGSPYEYLAHLPKRKKFKLLYDLFYEGSPLWNYERIWLPDDDLLCNGEDLNRMFHLSHKHGLDLAQPSLKQDQGSYPNHPLTIQRPDSLVRYEGFVEIMCPLFSQRALQICIGSMRDVESGYGLDHLWPSFLGRPTARMAIIDAVAVAHTRPLGATYNVKAAIDEQAALFKAYQYTPLKYAGVR</sequence>
<evidence type="ECO:0000313" key="1">
    <source>
        <dbReference type="EMBL" id="SCB29962.1"/>
    </source>
</evidence>